<evidence type="ECO:0000313" key="2">
    <source>
        <dbReference type="Proteomes" id="UP000243406"/>
    </source>
</evidence>
<organism evidence="1 2">
    <name type="scientific">Acetoanaerobium noterae</name>
    <dbReference type="NCBI Taxonomy" id="745369"/>
    <lineage>
        <taxon>Bacteria</taxon>
        <taxon>Bacillati</taxon>
        <taxon>Bacillota</taxon>
        <taxon>Clostridia</taxon>
        <taxon>Peptostreptococcales</taxon>
        <taxon>Filifactoraceae</taxon>
        <taxon>Acetoanaerobium</taxon>
    </lineage>
</organism>
<dbReference type="InterPro" id="IPR003795">
    <property type="entry name" value="DUF192"/>
</dbReference>
<keyword evidence="2" id="KW-1185">Reference proteome</keyword>
<protein>
    <recommendedName>
        <fullName evidence="3">DUF192 domain-containing protein</fullName>
    </recommendedName>
</protein>
<dbReference type="Proteomes" id="UP000243406">
    <property type="component" value="Unassembled WGS sequence"/>
</dbReference>
<dbReference type="InterPro" id="IPR038695">
    <property type="entry name" value="Saro_0823-like_sf"/>
</dbReference>
<gene>
    <name evidence="1" type="ORF">SAMN02745120_1341</name>
</gene>
<evidence type="ECO:0008006" key="3">
    <source>
        <dbReference type="Google" id="ProtNLM"/>
    </source>
</evidence>
<accession>A0A1T5B0U8</accession>
<sequence>MKLQNSKGKIIIDDLEIYDTFLKRLKGLMFKNEIPNSYAVLITPCSSIHTFFMKFEIGVIYLDKDNTVVKFTSSMKPFRLGPFVKQASKVIEYDSKKTTIELKKGDKLYLI</sequence>
<dbReference type="EMBL" id="FUYN01000002">
    <property type="protein sequence ID" value="SKB40845.1"/>
    <property type="molecule type" value="Genomic_DNA"/>
</dbReference>
<proteinExistence type="predicted"/>
<dbReference type="RefSeq" id="WP_079589229.1">
    <property type="nucleotide sequence ID" value="NZ_FUYN01000002.1"/>
</dbReference>
<dbReference type="OrthoDB" id="9813379at2"/>
<name>A0A1T5B0U8_9FIRM</name>
<reference evidence="2" key="1">
    <citation type="submission" date="2017-02" db="EMBL/GenBank/DDBJ databases">
        <authorList>
            <person name="Varghese N."/>
            <person name="Submissions S."/>
        </authorList>
    </citation>
    <scope>NUCLEOTIDE SEQUENCE [LARGE SCALE GENOMIC DNA]</scope>
    <source>
        <strain evidence="2">ATCC 35199</strain>
    </source>
</reference>
<evidence type="ECO:0000313" key="1">
    <source>
        <dbReference type="EMBL" id="SKB40845.1"/>
    </source>
</evidence>
<dbReference type="Pfam" id="PF02643">
    <property type="entry name" value="DUF192"/>
    <property type="match status" value="1"/>
</dbReference>
<dbReference type="Gene3D" id="2.60.120.1140">
    <property type="entry name" value="Protein of unknown function DUF192"/>
    <property type="match status" value="1"/>
</dbReference>
<dbReference type="AlphaFoldDB" id="A0A1T5B0U8"/>